<sequence length="202" mass="22419">MSFLFRSVAAARALPVPRLAASALPRIAPTPAASPVARLLPLSLRFSSSTPSSSSTSAPQPSPSVVFNTDAPSSRATESQPDSRRGTALDIPLPDASHLVPDLPNADAWWRASNLTAGRGFPGTRFSGRSLPSRSGNDYAKAYSMLNYRLTAAKVRKEWKQAEYHETPSKRRVRLQSERHRRRFKEMIRERVQQVQLLRARK</sequence>
<reference evidence="5 6" key="1">
    <citation type="journal article" date="2019" name="PLoS Genet.">
        <title>Convergent evolution of linked mating-type loci in basidiomycete fungi.</title>
        <authorList>
            <person name="Sun S."/>
            <person name="Coelho M.A."/>
            <person name="Heitman J."/>
            <person name="Nowrousian M."/>
        </authorList>
    </citation>
    <scope>NUCLEOTIDE SEQUENCE [LARGE SCALE GENOMIC DNA]</scope>
    <source>
        <strain evidence="5 6">CBS 4282</strain>
    </source>
</reference>
<evidence type="ECO:0000313" key="6">
    <source>
        <dbReference type="Proteomes" id="UP000473826"/>
    </source>
</evidence>
<dbReference type="PANTHER" id="PTHR41237:SF1">
    <property type="entry name" value="SMALL RIBOSOMAL SUBUNIT PROTEIN BS21M"/>
    <property type="match status" value="1"/>
</dbReference>
<dbReference type="EMBL" id="QKWK01000006">
    <property type="protein sequence ID" value="TXT09194.1"/>
    <property type="molecule type" value="Genomic_DNA"/>
</dbReference>
<feature type="compositionally biased region" description="Low complexity" evidence="4">
    <location>
        <begin position="49"/>
        <end position="59"/>
    </location>
</feature>
<dbReference type="InterPro" id="IPR001911">
    <property type="entry name" value="Ribosomal_bS21"/>
</dbReference>
<evidence type="ECO:0000256" key="3">
    <source>
        <dbReference type="ARBA" id="ARBA00023274"/>
    </source>
</evidence>
<keyword evidence="3" id="KW-0687">Ribonucleoprotein</keyword>
<dbReference type="InterPro" id="IPR052837">
    <property type="entry name" value="Mitoribosomal_bS21"/>
</dbReference>
<comment type="similarity">
    <text evidence="1">Belongs to the bacterial ribosomal protein bS21 family.</text>
</comment>
<proteinExistence type="inferred from homology"/>
<protein>
    <recommendedName>
        <fullName evidence="7">Ribosomal protein S21</fullName>
    </recommendedName>
</protein>
<evidence type="ECO:0000256" key="1">
    <source>
        <dbReference type="ARBA" id="ARBA00006640"/>
    </source>
</evidence>
<organism evidence="5 6">
    <name type="scientific">Vanrija humicola</name>
    <name type="common">Yeast</name>
    <name type="synonym">Cryptococcus humicola</name>
    <dbReference type="NCBI Taxonomy" id="5417"/>
    <lineage>
        <taxon>Eukaryota</taxon>
        <taxon>Fungi</taxon>
        <taxon>Dikarya</taxon>
        <taxon>Basidiomycota</taxon>
        <taxon>Agaricomycotina</taxon>
        <taxon>Tremellomycetes</taxon>
        <taxon>Trichosporonales</taxon>
        <taxon>Trichosporonaceae</taxon>
        <taxon>Vanrija</taxon>
    </lineage>
</organism>
<feature type="compositionally biased region" description="Polar residues" evidence="4">
    <location>
        <begin position="65"/>
        <end position="80"/>
    </location>
</feature>
<evidence type="ECO:0000313" key="5">
    <source>
        <dbReference type="EMBL" id="TXT09194.1"/>
    </source>
</evidence>
<dbReference type="OrthoDB" id="2501249at2759"/>
<comment type="caution">
    <text evidence="5">The sequence shown here is derived from an EMBL/GenBank/DDBJ whole genome shotgun (WGS) entry which is preliminary data.</text>
</comment>
<dbReference type="GO" id="GO:0003735">
    <property type="term" value="F:structural constituent of ribosome"/>
    <property type="evidence" value="ECO:0007669"/>
    <property type="project" value="InterPro"/>
</dbReference>
<keyword evidence="2" id="KW-0689">Ribosomal protein</keyword>
<dbReference type="Proteomes" id="UP000473826">
    <property type="component" value="Unassembled WGS sequence"/>
</dbReference>
<keyword evidence="6" id="KW-1185">Reference proteome</keyword>
<gene>
    <name evidence="5" type="ORF">VHUM_02668</name>
</gene>
<dbReference type="PANTHER" id="PTHR41237">
    <property type="entry name" value="37S RIBOSOMAL PROTEIN MRP21, MITOCHONDRIAL"/>
    <property type="match status" value="1"/>
</dbReference>
<dbReference type="GO" id="GO:0005763">
    <property type="term" value="C:mitochondrial small ribosomal subunit"/>
    <property type="evidence" value="ECO:0007669"/>
    <property type="project" value="TreeGrafter"/>
</dbReference>
<accession>A0A7D8UZ28</accession>
<feature type="region of interest" description="Disordered" evidence="4">
    <location>
        <begin position="49"/>
        <end position="93"/>
    </location>
</feature>
<name>A0A7D8UZ28_VANHU</name>
<evidence type="ECO:0008006" key="7">
    <source>
        <dbReference type="Google" id="ProtNLM"/>
    </source>
</evidence>
<dbReference type="AlphaFoldDB" id="A0A7D8UZ28"/>
<dbReference type="GO" id="GO:0070124">
    <property type="term" value="P:mitochondrial translational initiation"/>
    <property type="evidence" value="ECO:0007669"/>
    <property type="project" value="TreeGrafter"/>
</dbReference>
<evidence type="ECO:0000256" key="4">
    <source>
        <dbReference type="SAM" id="MobiDB-lite"/>
    </source>
</evidence>
<evidence type="ECO:0000256" key="2">
    <source>
        <dbReference type="ARBA" id="ARBA00022980"/>
    </source>
</evidence>
<dbReference type="Pfam" id="PF01165">
    <property type="entry name" value="Ribosomal_S21"/>
    <property type="match status" value="1"/>
</dbReference>